<gene>
    <name evidence="2" type="ORF">CDL15_Pgr019761</name>
</gene>
<dbReference type="AlphaFoldDB" id="A0A218X7J9"/>
<keyword evidence="1" id="KW-0175">Coiled coil</keyword>
<dbReference type="PANTHER" id="PTHR33070">
    <property type="entry name" value="OS06G0725500 PROTEIN"/>
    <property type="match status" value="1"/>
</dbReference>
<dbReference type="PANTHER" id="PTHR33070:SF129">
    <property type="entry name" value="DUF241 DOMAIN PROTEIN"/>
    <property type="match status" value="1"/>
</dbReference>
<evidence type="ECO:0000256" key="1">
    <source>
        <dbReference type="SAM" id="Coils"/>
    </source>
</evidence>
<dbReference type="EMBL" id="MTKT01002229">
    <property type="protein sequence ID" value="OWM80481.1"/>
    <property type="molecule type" value="Genomic_DNA"/>
</dbReference>
<name>A0A218X7J9_PUNGR</name>
<comment type="caution">
    <text evidence="2">The sequence shown here is derived from an EMBL/GenBank/DDBJ whole genome shotgun (WGS) entry which is preliminary data.</text>
</comment>
<sequence length="300" mass="33707">MASSASNLFPTYHIRSISLPSRPNPFILNVDEHTRRLALYSETTTASSSSLLSSRLGELQDLYDSVDALLELPRTQQLFAHGSHKDRVDGLLASSLCFLDVCGIAKDALLQTKEQLQDLQSVLRRKRGDESELIKESAKYLSSRKMSKKAISKSLRDLKSKCSNLSSSEHEPNTEATFGKLRQVEMVSVDLFSSLLSFLSGPTAQSKTSSWALLSKLVYSSKRVSYEGEPTKSSEFEHVDSMLQTLIDRKMGKNISIEKEGLQNELRRLESSIQDLEEELESVVRRIIRTRAYLLNLLTN</sequence>
<evidence type="ECO:0000313" key="3">
    <source>
        <dbReference type="Proteomes" id="UP000197138"/>
    </source>
</evidence>
<dbReference type="Pfam" id="PF03087">
    <property type="entry name" value="BPS1"/>
    <property type="match status" value="1"/>
</dbReference>
<organism evidence="2 3">
    <name type="scientific">Punica granatum</name>
    <name type="common">Pomegranate</name>
    <dbReference type="NCBI Taxonomy" id="22663"/>
    <lineage>
        <taxon>Eukaryota</taxon>
        <taxon>Viridiplantae</taxon>
        <taxon>Streptophyta</taxon>
        <taxon>Embryophyta</taxon>
        <taxon>Tracheophyta</taxon>
        <taxon>Spermatophyta</taxon>
        <taxon>Magnoliopsida</taxon>
        <taxon>eudicotyledons</taxon>
        <taxon>Gunneridae</taxon>
        <taxon>Pentapetalae</taxon>
        <taxon>rosids</taxon>
        <taxon>malvids</taxon>
        <taxon>Myrtales</taxon>
        <taxon>Lythraceae</taxon>
        <taxon>Punica</taxon>
    </lineage>
</organism>
<dbReference type="InterPro" id="IPR004320">
    <property type="entry name" value="BPS1_pln"/>
</dbReference>
<reference evidence="3" key="1">
    <citation type="journal article" date="2017" name="Plant J.">
        <title>The pomegranate (Punica granatum L.) genome and the genomics of punicalagin biosynthesis.</title>
        <authorList>
            <person name="Qin G."/>
            <person name="Xu C."/>
            <person name="Ming R."/>
            <person name="Tang H."/>
            <person name="Guyot R."/>
            <person name="Kramer E.M."/>
            <person name="Hu Y."/>
            <person name="Yi X."/>
            <person name="Qi Y."/>
            <person name="Xu X."/>
            <person name="Gao Z."/>
            <person name="Pan H."/>
            <person name="Jian J."/>
            <person name="Tian Y."/>
            <person name="Yue Z."/>
            <person name="Xu Y."/>
        </authorList>
    </citation>
    <scope>NUCLEOTIDE SEQUENCE [LARGE SCALE GENOMIC DNA]</scope>
    <source>
        <strain evidence="3">cv. Dabenzi</strain>
    </source>
</reference>
<dbReference type="GO" id="GO:0048367">
    <property type="term" value="P:shoot system development"/>
    <property type="evidence" value="ECO:0007669"/>
    <property type="project" value="InterPro"/>
</dbReference>
<dbReference type="GO" id="GO:0048364">
    <property type="term" value="P:root development"/>
    <property type="evidence" value="ECO:0007669"/>
    <property type="project" value="InterPro"/>
</dbReference>
<evidence type="ECO:0000313" key="2">
    <source>
        <dbReference type="EMBL" id="OWM80481.1"/>
    </source>
</evidence>
<accession>A0A218X7J9</accession>
<protein>
    <recommendedName>
        <fullName evidence="4">DUF241 domain protein</fullName>
    </recommendedName>
</protein>
<evidence type="ECO:0008006" key="4">
    <source>
        <dbReference type="Google" id="ProtNLM"/>
    </source>
</evidence>
<proteinExistence type="predicted"/>
<feature type="coiled-coil region" evidence="1">
    <location>
        <begin position="252"/>
        <end position="286"/>
    </location>
</feature>
<dbReference type="Proteomes" id="UP000197138">
    <property type="component" value="Unassembled WGS sequence"/>
</dbReference>